<accession>A0ACB7TTD5</accession>
<reference evidence="2" key="1">
    <citation type="journal article" date="2022" name="Nat. Commun.">
        <title>Chromosome evolution and the genetic basis of agronomically important traits in greater yam.</title>
        <authorList>
            <person name="Bredeson J.V."/>
            <person name="Lyons J.B."/>
            <person name="Oniyinde I.O."/>
            <person name="Okereke N.R."/>
            <person name="Kolade O."/>
            <person name="Nnabue I."/>
            <person name="Nwadili C.O."/>
            <person name="Hribova E."/>
            <person name="Parker M."/>
            <person name="Nwogha J."/>
            <person name="Shu S."/>
            <person name="Carlson J."/>
            <person name="Kariba R."/>
            <person name="Muthemba S."/>
            <person name="Knop K."/>
            <person name="Barton G.J."/>
            <person name="Sherwood A.V."/>
            <person name="Lopez-Montes A."/>
            <person name="Asiedu R."/>
            <person name="Jamnadass R."/>
            <person name="Muchugi A."/>
            <person name="Goodstein D."/>
            <person name="Egesi C.N."/>
            <person name="Featherston J."/>
            <person name="Asfaw A."/>
            <person name="Simpson G.G."/>
            <person name="Dolezel J."/>
            <person name="Hendre P.S."/>
            <person name="Van Deynze A."/>
            <person name="Kumar P.L."/>
            <person name="Obidiegwu J.E."/>
            <person name="Bhattacharjee R."/>
            <person name="Rokhsar D.S."/>
        </authorList>
    </citation>
    <scope>NUCLEOTIDE SEQUENCE [LARGE SCALE GENOMIC DNA]</scope>
    <source>
        <strain evidence="2">cv. TDa95/00328</strain>
    </source>
</reference>
<protein>
    <submittedName>
        <fullName evidence="1">Myb domain plants domain-containing protein</fullName>
    </submittedName>
</protein>
<evidence type="ECO:0000313" key="2">
    <source>
        <dbReference type="Proteomes" id="UP000827976"/>
    </source>
</evidence>
<dbReference type="EMBL" id="CM037030">
    <property type="protein sequence ID" value="KAH7651032.1"/>
    <property type="molecule type" value="Genomic_DNA"/>
</dbReference>
<name>A0ACB7TTD5_DIOAL</name>
<evidence type="ECO:0000313" key="1">
    <source>
        <dbReference type="EMBL" id="KAH7651032.1"/>
    </source>
</evidence>
<dbReference type="Proteomes" id="UP000827976">
    <property type="component" value="Chromosome 20"/>
</dbReference>
<proteinExistence type="predicted"/>
<gene>
    <name evidence="1" type="ORF">IHE45_20G030700</name>
</gene>
<comment type="caution">
    <text evidence="1">The sequence shown here is derived from an EMBL/GenBank/DDBJ whole genome shotgun (WGS) entry which is preliminary data.</text>
</comment>
<keyword evidence="2" id="KW-1185">Reference proteome</keyword>
<organism evidence="1 2">
    <name type="scientific">Dioscorea alata</name>
    <name type="common">Purple yam</name>
    <dbReference type="NCBI Taxonomy" id="55571"/>
    <lineage>
        <taxon>Eukaryota</taxon>
        <taxon>Viridiplantae</taxon>
        <taxon>Streptophyta</taxon>
        <taxon>Embryophyta</taxon>
        <taxon>Tracheophyta</taxon>
        <taxon>Spermatophyta</taxon>
        <taxon>Magnoliopsida</taxon>
        <taxon>Liliopsida</taxon>
        <taxon>Dioscoreales</taxon>
        <taxon>Dioscoreaceae</taxon>
        <taxon>Dioscorea</taxon>
    </lineage>
</organism>
<sequence length="206" mass="23849">MDLLPFATFDGFHSSPSSSRPSLYLPSRWTLEDNKLFELALVRFPDGMPNRWQIIASLLPGKSPQDVLDHHRRLLIDVAAIEAGMVELPNYIDEDIDEVDDDDTNGKIRNNDGIDTEDGQNKHQQKSKIRKNEESKIGKRWTEDEHRRFLRGLEKHGKGDSRAIARCEVKTKTSRQVESHAQRYFKRKNSASKKFRRKSIHDITEP</sequence>